<sequence>MPCSTLATALEPPLAPPTYPINPQMTGAQAYIMRQAQLDHMTLQQRYYQQLQQQRSLELHRQAINGHVARGILVPSSAGIPGVMTNLSTPRPQMSSIHPRALDHYRVLLSRGKSPAAALRNRPNTLMSRVRARAPVRRSSRGLVCMNPVIGKIKEANPGRNSSEISQVYREVGDEVKEPSESGINASSEGRSFKRRRLDTGETSRKENEFFDMT</sequence>
<comment type="caution">
    <text evidence="2">The sequence shown here is derived from an EMBL/GenBank/DDBJ whole genome shotgun (WGS) entry which is preliminary data.</text>
</comment>
<accession>A0AAN8NN41</accession>
<evidence type="ECO:0000256" key="1">
    <source>
        <dbReference type="SAM" id="MobiDB-lite"/>
    </source>
</evidence>
<name>A0AAN8NN41_9PEZI</name>
<dbReference type="Proteomes" id="UP001307849">
    <property type="component" value="Unassembled WGS sequence"/>
</dbReference>
<dbReference type="AlphaFoldDB" id="A0AAN8NN41"/>
<evidence type="ECO:0000313" key="2">
    <source>
        <dbReference type="EMBL" id="KAK6502683.1"/>
    </source>
</evidence>
<proteinExistence type="predicted"/>
<evidence type="ECO:0000313" key="3">
    <source>
        <dbReference type="Proteomes" id="UP001307849"/>
    </source>
</evidence>
<organism evidence="2 3">
    <name type="scientific">Arthrobotrys conoides</name>
    <dbReference type="NCBI Taxonomy" id="74498"/>
    <lineage>
        <taxon>Eukaryota</taxon>
        <taxon>Fungi</taxon>
        <taxon>Dikarya</taxon>
        <taxon>Ascomycota</taxon>
        <taxon>Pezizomycotina</taxon>
        <taxon>Orbiliomycetes</taxon>
        <taxon>Orbiliales</taxon>
        <taxon>Orbiliaceae</taxon>
        <taxon>Arthrobotrys</taxon>
    </lineage>
</organism>
<keyword evidence="3" id="KW-1185">Reference proteome</keyword>
<feature type="region of interest" description="Disordered" evidence="1">
    <location>
        <begin position="172"/>
        <end position="214"/>
    </location>
</feature>
<gene>
    <name evidence="2" type="ORF">TWF506_003261</name>
</gene>
<reference evidence="2 3" key="1">
    <citation type="submission" date="2019-10" db="EMBL/GenBank/DDBJ databases">
        <authorList>
            <person name="Palmer J.M."/>
        </authorList>
    </citation>
    <scope>NUCLEOTIDE SEQUENCE [LARGE SCALE GENOMIC DNA]</scope>
    <source>
        <strain evidence="2 3">TWF506</strain>
    </source>
</reference>
<dbReference type="EMBL" id="JAVHJM010000011">
    <property type="protein sequence ID" value="KAK6502683.1"/>
    <property type="molecule type" value="Genomic_DNA"/>
</dbReference>
<protein>
    <submittedName>
        <fullName evidence="2">Uncharacterized protein</fullName>
    </submittedName>
</protein>
<feature type="compositionally biased region" description="Basic and acidic residues" evidence="1">
    <location>
        <begin position="198"/>
        <end position="214"/>
    </location>
</feature>